<evidence type="ECO:0000313" key="3">
    <source>
        <dbReference type="EMBL" id="MBB3878245.1"/>
    </source>
</evidence>
<feature type="region of interest" description="Disordered" evidence="1">
    <location>
        <begin position="26"/>
        <end position="54"/>
    </location>
</feature>
<keyword evidence="4" id="KW-1185">Reference proteome</keyword>
<dbReference type="Gene3D" id="1.10.10.2520">
    <property type="entry name" value="Cell wall hydrolase SleB, domain 1"/>
    <property type="match status" value="1"/>
</dbReference>
<feature type="compositionally biased region" description="Basic and acidic residues" evidence="1">
    <location>
        <begin position="297"/>
        <end position="312"/>
    </location>
</feature>
<dbReference type="Pfam" id="PF07486">
    <property type="entry name" value="Hydrolase_2"/>
    <property type="match status" value="1"/>
</dbReference>
<dbReference type="InterPro" id="IPR011105">
    <property type="entry name" value="Cell_wall_hydrolase_SleB"/>
</dbReference>
<dbReference type="GO" id="GO:0016787">
    <property type="term" value="F:hydrolase activity"/>
    <property type="evidence" value="ECO:0007669"/>
    <property type="project" value="InterPro"/>
</dbReference>
<protein>
    <recommendedName>
        <fullName evidence="2">Cell wall hydrolase SleB domain-containing protein</fullName>
    </recommendedName>
</protein>
<organism evidence="3 4">
    <name type="scientific">Sphingomonas pseudosanguinis</name>
    <dbReference type="NCBI Taxonomy" id="413712"/>
    <lineage>
        <taxon>Bacteria</taxon>
        <taxon>Pseudomonadati</taxon>
        <taxon>Pseudomonadota</taxon>
        <taxon>Alphaproteobacteria</taxon>
        <taxon>Sphingomonadales</taxon>
        <taxon>Sphingomonadaceae</taxon>
        <taxon>Sphingomonas</taxon>
    </lineage>
</organism>
<dbReference type="EMBL" id="JACIDH010000001">
    <property type="protein sequence ID" value="MBB3878245.1"/>
    <property type="molecule type" value="Genomic_DNA"/>
</dbReference>
<sequence length="331" mass="33724">MIQAWLILLGLMLLVGVIAVMRSGRPGDDRATAVSAVSSPGAMPTPGSDVLPASDGSTGTVALPALPIPPGAAGTDATVVAAKPFRWGASAAIDRARAMQCLTAAIYYEAGGESVDGQRAVAQVVLNRVRHPAFPASVCGVVYQGVERAHCQFSFVCDGALSRTPATGGWARAAQIAAAALAGGVYAPVGLATHYHTFAVTPAWNRAMVMTDMVGAHLFHRWKGYWGTAAAMGRGYTGGEVIPTAPSTREVVAADLPAALPTPVVPTPAATPPVATARVAPTSPPTAPTSGAIISDRLARSGEILDKWKDSGRPLTPAEAPRPTGSGAAPR</sequence>
<evidence type="ECO:0000256" key="1">
    <source>
        <dbReference type="SAM" id="MobiDB-lite"/>
    </source>
</evidence>
<comment type="caution">
    <text evidence="3">The sequence shown here is derived from an EMBL/GenBank/DDBJ whole genome shotgun (WGS) entry which is preliminary data.</text>
</comment>
<dbReference type="RefSeq" id="WP_183950434.1">
    <property type="nucleotide sequence ID" value="NZ_JACIDH010000001.1"/>
</dbReference>
<proteinExistence type="predicted"/>
<gene>
    <name evidence="3" type="ORF">GGR48_000648</name>
</gene>
<dbReference type="InterPro" id="IPR042047">
    <property type="entry name" value="SleB_dom1"/>
</dbReference>
<evidence type="ECO:0000259" key="2">
    <source>
        <dbReference type="Pfam" id="PF07486"/>
    </source>
</evidence>
<feature type="region of interest" description="Disordered" evidence="1">
    <location>
        <begin position="271"/>
        <end position="331"/>
    </location>
</feature>
<dbReference type="Proteomes" id="UP000538670">
    <property type="component" value="Unassembled WGS sequence"/>
</dbReference>
<dbReference type="AlphaFoldDB" id="A0A7W6AAD6"/>
<feature type="domain" description="Cell wall hydrolase SleB" evidence="2">
    <location>
        <begin position="112"/>
        <end position="219"/>
    </location>
</feature>
<evidence type="ECO:0000313" key="4">
    <source>
        <dbReference type="Proteomes" id="UP000538670"/>
    </source>
</evidence>
<feature type="compositionally biased region" description="Low complexity" evidence="1">
    <location>
        <begin position="272"/>
        <end position="281"/>
    </location>
</feature>
<reference evidence="3 4" key="1">
    <citation type="submission" date="2020-08" db="EMBL/GenBank/DDBJ databases">
        <title>Genomic Encyclopedia of Type Strains, Phase IV (KMG-IV): sequencing the most valuable type-strain genomes for metagenomic binning, comparative biology and taxonomic classification.</title>
        <authorList>
            <person name="Goeker M."/>
        </authorList>
    </citation>
    <scope>NUCLEOTIDE SEQUENCE [LARGE SCALE GENOMIC DNA]</scope>
    <source>
        <strain evidence="3 4">DSM 19512</strain>
    </source>
</reference>
<accession>A0A7W6AAD6</accession>
<name>A0A7W6AAD6_9SPHN</name>